<feature type="transmembrane region" description="Helical" evidence="1">
    <location>
        <begin position="56"/>
        <end position="75"/>
    </location>
</feature>
<evidence type="ECO:0000313" key="3">
    <source>
        <dbReference type="Proteomes" id="UP001139260"/>
    </source>
</evidence>
<evidence type="ECO:0000256" key="1">
    <source>
        <dbReference type="SAM" id="Phobius"/>
    </source>
</evidence>
<name>A0A9X1XRN0_9FLAO</name>
<sequence>MKNIFNYTYYRITKFYYKKDGSDATTALLTIILILSLFVISIEFIISGYFDIYRKISTLEIILILILMFVFYLILKKRYKNKYSSFREKWIKETNNNKRLNGFLVILFILSPLMLIVIIASFFGRLNL</sequence>
<evidence type="ECO:0000313" key="2">
    <source>
        <dbReference type="EMBL" id="MCK8141809.1"/>
    </source>
</evidence>
<reference evidence="2" key="1">
    <citation type="submission" date="2022-04" db="EMBL/GenBank/DDBJ databases">
        <title>Flavobacterium pygoscelis sp. nov. isolated from Chinstrap chick (Pygoscelis antarcticus).</title>
        <authorList>
            <person name="Irgang R."/>
            <person name="Poblete-Morales M."/>
            <person name="Avendano-Herrera R."/>
        </authorList>
    </citation>
    <scope>NUCLEOTIDE SEQUENCE</scope>
    <source>
        <strain evidence="2">I-SCBP12n</strain>
    </source>
</reference>
<dbReference type="EMBL" id="JALNUB010000004">
    <property type="protein sequence ID" value="MCK8141809.1"/>
    <property type="molecule type" value="Genomic_DNA"/>
</dbReference>
<comment type="caution">
    <text evidence="2">The sequence shown here is derived from an EMBL/GenBank/DDBJ whole genome shotgun (WGS) entry which is preliminary data.</text>
</comment>
<keyword evidence="3" id="KW-1185">Reference proteome</keyword>
<protein>
    <submittedName>
        <fullName evidence="2">Uncharacterized protein</fullName>
    </submittedName>
</protein>
<feature type="transmembrane region" description="Helical" evidence="1">
    <location>
        <begin position="27"/>
        <end position="50"/>
    </location>
</feature>
<keyword evidence="1" id="KW-0812">Transmembrane</keyword>
<dbReference type="AlphaFoldDB" id="A0A9X1XRN0"/>
<dbReference type="Proteomes" id="UP001139260">
    <property type="component" value="Unassembled WGS sequence"/>
</dbReference>
<organism evidence="2 3">
    <name type="scientific">Flavobacterium pygoscelis</name>
    <dbReference type="NCBI Taxonomy" id="2893176"/>
    <lineage>
        <taxon>Bacteria</taxon>
        <taxon>Pseudomonadati</taxon>
        <taxon>Bacteroidota</taxon>
        <taxon>Flavobacteriia</taxon>
        <taxon>Flavobacteriales</taxon>
        <taxon>Flavobacteriaceae</taxon>
        <taxon>Flavobacterium</taxon>
    </lineage>
</organism>
<gene>
    <name evidence="2" type="ORF">MW871_07865</name>
</gene>
<feature type="transmembrane region" description="Helical" evidence="1">
    <location>
        <begin position="102"/>
        <end position="123"/>
    </location>
</feature>
<proteinExistence type="predicted"/>
<keyword evidence="1" id="KW-1133">Transmembrane helix</keyword>
<accession>A0A9X1XRN0</accession>
<dbReference type="RefSeq" id="WP_248428169.1">
    <property type="nucleotide sequence ID" value="NZ_JALNUB010000004.1"/>
</dbReference>
<keyword evidence="1" id="KW-0472">Membrane</keyword>